<evidence type="ECO:0000313" key="4">
    <source>
        <dbReference type="EMBL" id="GFR31168.1"/>
    </source>
</evidence>
<dbReference type="Pfam" id="PF13359">
    <property type="entry name" value="DDE_Tnp_4"/>
    <property type="match status" value="1"/>
</dbReference>
<proteinExistence type="predicted"/>
<protein>
    <submittedName>
        <fullName evidence="4">DDE Tnp4 domain-containing protein</fullName>
    </submittedName>
</protein>
<evidence type="ECO:0000259" key="3">
    <source>
        <dbReference type="Pfam" id="PF13359"/>
    </source>
</evidence>
<comment type="caution">
    <text evidence="4">The sequence shown here is derived from an EMBL/GenBank/DDBJ whole genome shotgun (WGS) entry which is preliminary data.</text>
</comment>
<evidence type="ECO:0000313" key="5">
    <source>
        <dbReference type="Proteomes" id="UP000887116"/>
    </source>
</evidence>
<comment type="cofactor">
    <cofactor evidence="1">
        <name>a divalent metal cation</name>
        <dbReference type="ChEBI" id="CHEBI:60240"/>
    </cofactor>
</comment>
<keyword evidence="2" id="KW-0479">Metal-binding</keyword>
<evidence type="ECO:0000256" key="2">
    <source>
        <dbReference type="ARBA" id="ARBA00022723"/>
    </source>
</evidence>
<accession>A0A8X6HWM0</accession>
<name>A0A8X6HWM0_TRICU</name>
<feature type="domain" description="DDE Tnp4" evidence="3">
    <location>
        <begin position="11"/>
        <end position="76"/>
    </location>
</feature>
<keyword evidence="5" id="KW-1185">Reference proteome</keyword>
<dbReference type="GO" id="GO:0046872">
    <property type="term" value="F:metal ion binding"/>
    <property type="evidence" value="ECO:0007669"/>
    <property type="project" value="UniProtKB-KW"/>
</dbReference>
<evidence type="ECO:0000256" key="1">
    <source>
        <dbReference type="ARBA" id="ARBA00001968"/>
    </source>
</evidence>
<reference evidence="4" key="1">
    <citation type="submission" date="2020-07" db="EMBL/GenBank/DDBJ databases">
        <title>Multicomponent nature underlies the extraordinary mechanical properties of spider dragline silk.</title>
        <authorList>
            <person name="Kono N."/>
            <person name="Nakamura H."/>
            <person name="Mori M."/>
            <person name="Yoshida Y."/>
            <person name="Ohtoshi R."/>
            <person name="Malay A.D."/>
            <person name="Moran D.A.P."/>
            <person name="Tomita M."/>
            <person name="Numata K."/>
            <person name="Arakawa K."/>
        </authorList>
    </citation>
    <scope>NUCLEOTIDE SEQUENCE</scope>
</reference>
<organism evidence="4 5">
    <name type="scientific">Trichonephila clavata</name>
    <name type="common">Joro spider</name>
    <name type="synonym">Nephila clavata</name>
    <dbReference type="NCBI Taxonomy" id="2740835"/>
    <lineage>
        <taxon>Eukaryota</taxon>
        <taxon>Metazoa</taxon>
        <taxon>Ecdysozoa</taxon>
        <taxon>Arthropoda</taxon>
        <taxon>Chelicerata</taxon>
        <taxon>Arachnida</taxon>
        <taxon>Araneae</taxon>
        <taxon>Araneomorphae</taxon>
        <taxon>Entelegynae</taxon>
        <taxon>Araneoidea</taxon>
        <taxon>Nephilidae</taxon>
        <taxon>Trichonephila</taxon>
    </lineage>
</organism>
<gene>
    <name evidence="4" type="primary">X975_00232</name>
    <name evidence="4" type="ORF">TNCT_152981</name>
</gene>
<dbReference type="OrthoDB" id="6429055at2759"/>
<dbReference type="EMBL" id="BMAO01019544">
    <property type="protein sequence ID" value="GFR31168.1"/>
    <property type="molecule type" value="Genomic_DNA"/>
</dbReference>
<sequence>MEFSIVPWCTMDGKHIIIKPPSHSGAMYRDYRGFFSIVLLTLVDANLKFLFVDVGANGRVSDAGGWGKSKLRQAVTNGELNIPEAAALPGSAFKRAICHCD</sequence>
<dbReference type="InterPro" id="IPR027806">
    <property type="entry name" value="HARBI1_dom"/>
</dbReference>
<dbReference type="Proteomes" id="UP000887116">
    <property type="component" value="Unassembled WGS sequence"/>
</dbReference>
<dbReference type="AlphaFoldDB" id="A0A8X6HWM0"/>